<protein>
    <submittedName>
        <fullName evidence="1">Uncharacterized protein</fullName>
    </submittedName>
</protein>
<accession>A0A2Z4IJ43</accession>
<evidence type="ECO:0000313" key="1">
    <source>
        <dbReference type="EMBL" id="AWW31162.1"/>
    </source>
</evidence>
<sequence length="616" mass="71076">MKLEKVLDNLNSFEKNPFLKIIDNLIAENPSHVKKIEKILSDNRNDLKSADNTNIVEVFSLLEDEFMGFVKSEFINTSSQLDILIDIISREGNAIIKQDWFSRLYEKEVSNIRGKVKRFKKDLDDDKSDISYSRKRDYMIYLACLHTSYHNDEQNNLEKKITTDEQSILLTLSNKLGLSQEEVKLINYLILPIQNIEIEAVINDLKSIGVVFYSKKTNTIYVADEVVRILRKIRGKEVSAKFYRRVLLSLREPLINLICRNHGIDWKMSVEEKIKSIISEGISFKGILSDDIYKGGTTLTEKKKFLNELVEKKLKIGSPIRGSVLEDKIQNIIRYFEEVEKDEKVGISIDGYNKLVSDLSKVLPQFNKLIAHEYQFQDGTVISSEFLLDFNIKPRDILEVLNQEDLIDFCNKNEIRTRGDFILNILDAYKDSDNLYLENYENIGLRNLNILKENGIVIKEAEVGLKFEELTKVIFTKLSFNVNEELRKNLNTSKDKADIILDMGKNEIIIVECKSVKESGYNKFSSVSRQLKSYAKQAELNGYKVIKSLLIGPDFSDEFIKECGLEYELNLSLIKASSLVKILEGFKGSKHKKFPHNLLMRDVLIQEERVLRAIGK</sequence>
<dbReference type="EMBL" id="CP030041">
    <property type="protein sequence ID" value="AWW31162.1"/>
    <property type="molecule type" value="Genomic_DNA"/>
</dbReference>
<organism evidence="1 2">
    <name type="scientific">Echinicola strongylocentroti</name>
    <dbReference type="NCBI Taxonomy" id="1795355"/>
    <lineage>
        <taxon>Bacteria</taxon>
        <taxon>Pseudomonadati</taxon>
        <taxon>Bacteroidota</taxon>
        <taxon>Cytophagia</taxon>
        <taxon>Cytophagales</taxon>
        <taxon>Cyclobacteriaceae</taxon>
        <taxon>Echinicola</taxon>
    </lineage>
</organism>
<dbReference type="OrthoDB" id="6092898at2"/>
<reference evidence="1 2" key="1">
    <citation type="submission" date="2018-06" db="EMBL/GenBank/DDBJ databases">
        <title>Echinicola strongylocentroti sp. nov., isolated from a sea urchin Strongylocentrotus intermedius.</title>
        <authorList>
            <person name="Bae S.S."/>
        </authorList>
    </citation>
    <scope>NUCLEOTIDE SEQUENCE [LARGE SCALE GENOMIC DNA]</scope>
    <source>
        <strain evidence="1 2">MEBiC08714</strain>
    </source>
</reference>
<dbReference type="AlphaFoldDB" id="A0A2Z4IJ43"/>
<gene>
    <name evidence="1" type="ORF">DN752_14065</name>
</gene>
<dbReference type="KEGG" id="est:DN752_14065"/>
<dbReference type="Proteomes" id="UP000248688">
    <property type="component" value="Chromosome"/>
</dbReference>
<keyword evidence="2" id="KW-1185">Reference proteome</keyword>
<name>A0A2Z4IJ43_9BACT</name>
<proteinExistence type="predicted"/>
<evidence type="ECO:0000313" key="2">
    <source>
        <dbReference type="Proteomes" id="UP000248688"/>
    </source>
</evidence>